<feature type="compositionally biased region" description="Polar residues" evidence="3">
    <location>
        <begin position="1053"/>
        <end position="1072"/>
    </location>
</feature>
<dbReference type="Pfam" id="PF25625">
    <property type="entry name" value="PH_NISCH_C"/>
    <property type="match status" value="1"/>
</dbReference>
<feature type="region of interest" description="Disordered" evidence="3">
    <location>
        <begin position="632"/>
        <end position="665"/>
    </location>
</feature>
<dbReference type="InterPro" id="IPR003591">
    <property type="entry name" value="Leu-rich_rpt_typical-subtyp"/>
</dbReference>
<feature type="region of interest" description="Disordered" evidence="3">
    <location>
        <begin position="465"/>
        <end position="521"/>
    </location>
</feature>
<dbReference type="PROSITE" id="PS50195">
    <property type="entry name" value="PX"/>
    <property type="match status" value="1"/>
</dbReference>
<feature type="compositionally biased region" description="Polar residues" evidence="3">
    <location>
        <begin position="549"/>
        <end position="575"/>
    </location>
</feature>
<evidence type="ECO:0000256" key="3">
    <source>
        <dbReference type="SAM" id="MobiDB-lite"/>
    </source>
</evidence>
<dbReference type="FunFam" id="3.30.1520.10:FF:000020">
    <property type="entry name" value="nischarin isoform X1"/>
    <property type="match status" value="1"/>
</dbReference>
<dbReference type="SMART" id="SM00365">
    <property type="entry name" value="LRR_SD22"/>
    <property type="match status" value="4"/>
</dbReference>
<dbReference type="EMBL" id="JAWDGP010005712">
    <property type="protein sequence ID" value="KAK3753465.1"/>
    <property type="molecule type" value="Genomic_DNA"/>
</dbReference>
<sequence>MAHFGKELDDFKGSRCIHINSAEQTDQFTVYVITVTVGSYSWIVKHRYSEFHELHEKLTASFKLDKSLIPPKKLFGNQSESFIKKRQRELEIYLQTIILYLAQHIPSCLAYFLDFDKYEIHGITQSMAEDLYNRGEALLFSKDPYEATSLQLYSLTERLKLPEPTCESGDVKKDLGHILDFITRCKYLKVTCEKEPVGTSNILMNKVPFDLTLFKSLQTLHVHGCNMRLVLGLETIKQTLTKLEVHKSTSSMKEVLLQDAHHWRAEDGGIIVGYWDLVTEVNFSDNSFSEIHESIQLLPNLERLNLSHNVIENIQNLQWLSQLTYLDLSHNNIRHLDSLHTKLGNLKCLLISHNRLEHLHGFAKLFSLQTLDISHNSISTIEELWFVSQLPCVEDLIVIGNAVTNSLDYRTKTLEMFGDRVREVVLDKEPSDQKELDTVAVLQALRKAKNVKIAKKSFQQKNPSLLSLSDMCGDSSDNPDGRSSQATSPLPGNISRSFPSNGTEWLRRDHNSGLRSASPLSQVSIKSFTSVPEEAQVSASPGLAAVAGSSPSAGQTNQLDRSNASPHTLSFPETLSDQESELEPQEFEQVPEAHPFDLNFENLAGPHATGPSEDAKKGKLLSTAPKLLNKIKKPSSSPCLATSPGCSDNQLEQQPGREPPSQMSGCHALLGSPWNLTAISNVADLPGMSNQEFLSWLEDQLLAERGSLSMQAAEATGQEDSIIDILWGYGEQLSTPGYLFPCCAILTRDKVVLERLVIPTKSSRCLGVPDLKLCTIVPISNIQQLVLGPCHAFLRLEEAFVGKPGTYTVFGVEPHGLKRFVGKLFEVCDNIDMSNTPDCIDLSMRSDLLKEIVAWEEKNLSLASDRLAVAILVKECGAKGFSFLVLSENQVYCLDIACVHWPPASFEASPDDSITFNILHTFSITNKISNIQPHPLPSSDENSTSVSQFEVPHTGKEEFQFLQYQLDLQVTLSTGSSLISERIASLLQSRSLGTSIKSESCQQAQDNSNISYLFFSAAYRDLFLDRLTNLRVEQAHRMLPHVREEPEGGNELLPQSSTFSPIAQPSCSQNVLQREERHANQTKFSEEDATSTGSTQTGASEDNTVYYSASPSEHLSVSPMSNFSRASISPPTSNQQVGVRQNVLSHIVKVEETPGAAGQLQEVNVQSSSGPANKSHQVLSQLSHKTPQLLLANPVMNKDLGDSNRNTHSIPVNLSDGAQEDFNIAYEHLKRPVIEAATLGEESELDQHLRRCIRSYNLLTSLPVKLKPLYLMGGRELRAFFTTTVADVPDAELDLTGDKNQLYGGPADSITGVKKDEELRHVLWTSVVPYTNPKHEIVSLVMISTKGIYLVSDTSPAPSHKSRPSWMTHTRNQSDSVFAWKSSSKVAVPATTTQMFSPPRMPADFVNNRGDGVMASAGDAYSNKAVKPYFRFRYEDLHQIDVGVFDQCVRLTGSSADSVFTLAVRDSAATEQLVQCLKDMLTLFYSSTPSSSLNTGDYSDGYLLSSWEADDFYREDCQRTKSTVEGIVYTHPSQVKFVYPGEDAIKDILYLVDQSSRRHGKLQRKVSSAGAPSSTPSSSSQRSHPDSSLWLFILGHQLLEQPQKDQMPASQARSVIVTPSHFSLSQEDIVTYPLPDFVRGLPENPCHQIVECRPIEALKRIRLYRCNPHWVSLTFVDEAEDFVVDTSIEHFSPAMTSKERQGLSPEVTINLFIESPQEKDKLVQLLGKIWKQLVTQVGLILDVTHV</sequence>
<dbReference type="Pfam" id="PF14580">
    <property type="entry name" value="LRR_9"/>
    <property type="match status" value="1"/>
</dbReference>
<evidence type="ECO:0000259" key="4">
    <source>
        <dbReference type="PROSITE" id="PS50195"/>
    </source>
</evidence>
<dbReference type="InterPro" id="IPR032675">
    <property type="entry name" value="LRR_dom_sf"/>
</dbReference>
<feature type="compositionally biased region" description="Low complexity" evidence="3">
    <location>
        <begin position="1567"/>
        <end position="1584"/>
    </location>
</feature>
<protein>
    <recommendedName>
        <fullName evidence="4">PX domain-containing protein</fullName>
    </recommendedName>
</protein>
<keyword evidence="6" id="KW-1185">Reference proteome</keyword>
<dbReference type="InterPro" id="IPR001611">
    <property type="entry name" value="Leu-rich_rpt"/>
</dbReference>
<feature type="compositionally biased region" description="Polar residues" evidence="3">
    <location>
        <begin position="1101"/>
        <end position="1137"/>
    </location>
</feature>
<dbReference type="InterPro" id="IPR001683">
    <property type="entry name" value="PX_dom"/>
</dbReference>
<dbReference type="SMART" id="SM00369">
    <property type="entry name" value="LRR_TYP"/>
    <property type="match status" value="4"/>
</dbReference>
<dbReference type="GO" id="GO:0035091">
    <property type="term" value="F:phosphatidylinositol binding"/>
    <property type="evidence" value="ECO:0007669"/>
    <property type="project" value="InterPro"/>
</dbReference>
<dbReference type="Gene3D" id="3.30.1520.10">
    <property type="entry name" value="Phox-like domain"/>
    <property type="match status" value="1"/>
</dbReference>
<feature type="domain" description="PX" evidence="4">
    <location>
        <begin position="9"/>
        <end position="119"/>
    </location>
</feature>
<evidence type="ECO:0000313" key="5">
    <source>
        <dbReference type="EMBL" id="KAK3753465.1"/>
    </source>
</evidence>
<feature type="region of interest" description="Disordered" evidence="3">
    <location>
        <begin position="1043"/>
        <end position="1137"/>
    </location>
</feature>
<organism evidence="5 6">
    <name type="scientific">Elysia crispata</name>
    <name type="common">lettuce slug</name>
    <dbReference type="NCBI Taxonomy" id="231223"/>
    <lineage>
        <taxon>Eukaryota</taxon>
        <taxon>Metazoa</taxon>
        <taxon>Spiralia</taxon>
        <taxon>Lophotrochozoa</taxon>
        <taxon>Mollusca</taxon>
        <taxon>Gastropoda</taxon>
        <taxon>Heterobranchia</taxon>
        <taxon>Euthyneura</taxon>
        <taxon>Panpulmonata</taxon>
        <taxon>Sacoglossa</taxon>
        <taxon>Placobranchoidea</taxon>
        <taxon>Plakobranchidae</taxon>
        <taxon>Elysia</taxon>
    </lineage>
</organism>
<evidence type="ECO:0000313" key="6">
    <source>
        <dbReference type="Proteomes" id="UP001283361"/>
    </source>
</evidence>
<dbReference type="Gene3D" id="3.80.10.10">
    <property type="entry name" value="Ribonuclease Inhibitor"/>
    <property type="match status" value="1"/>
</dbReference>
<feature type="region of interest" description="Disordered" evidence="3">
    <location>
        <begin position="542"/>
        <end position="588"/>
    </location>
</feature>
<keyword evidence="1" id="KW-0433">Leucine-rich repeat</keyword>
<feature type="compositionally biased region" description="Polar residues" evidence="3">
    <location>
        <begin position="634"/>
        <end position="653"/>
    </location>
</feature>
<feature type="compositionally biased region" description="Low complexity" evidence="3">
    <location>
        <begin position="1090"/>
        <end position="1100"/>
    </location>
</feature>
<dbReference type="PANTHER" id="PTHR15454">
    <property type="entry name" value="NISCHARIN RELATED"/>
    <property type="match status" value="1"/>
</dbReference>
<comment type="caution">
    <text evidence="5">The sequence shown here is derived from an EMBL/GenBank/DDBJ whole genome shotgun (WGS) entry which is preliminary data.</text>
</comment>
<keyword evidence="2" id="KW-0677">Repeat</keyword>
<gene>
    <name evidence="5" type="ORF">RRG08_056357</name>
</gene>
<dbReference type="PROSITE" id="PS51450">
    <property type="entry name" value="LRR"/>
    <property type="match status" value="4"/>
</dbReference>
<dbReference type="InterPro" id="IPR036871">
    <property type="entry name" value="PX_dom_sf"/>
</dbReference>
<dbReference type="SMART" id="SM00312">
    <property type="entry name" value="PX"/>
    <property type="match status" value="1"/>
</dbReference>
<evidence type="ECO:0000256" key="2">
    <source>
        <dbReference type="ARBA" id="ARBA00022737"/>
    </source>
</evidence>
<accession>A0AAE0YR59</accession>
<dbReference type="SUPFAM" id="SSF52075">
    <property type="entry name" value="Outer arm dynein light chain 1"/>
    <property type="match status" value="1"/>
</dbReference>
<name>A0AAE0YR59_9GAST</name>
<dbReference type="GO" id="GO:0005737">
    <property type="term" value="C:cytoplasm"/>
    <property type="evidence" value="ECO:0007669"/>
    <property type="project" value="TreeGrafter"/>
</dbReference>
<dbReference type="Pfam" id="PF00787">
    <property type="entry name" value="PX"/>
    <property type="match status" value="1"/>
</dbReference>
<feature type="region of interest" description="Disordered" evidence="3">
    <location>
        <begin position="1561"/>
        <end position="1584"/>
    </location>
</feature>
<reference evidence="5" key="1">
    <citation type="journal article" date="2023" name="G3 (Bethesda)">
        <title>A reference genome for the long-term kleptoplast-retaining sea slug Elysia crispata morphotype clarki.</title>
        <authorList>
            <person name="Eastman K.E."/>
            <person name="Pendleton A.L."/>
            <person name="Shaikh M.A."/>
            <person name="Suttiyut T."/>
            <person name="Ogas R."/>
            <person name="Tomko P."/>
            <person name="Gavelis G."/>
            <person name="Widhalm J.R."/>
            <person name="Wisecaver J.H."/>
        </authorList>
    </citation>
    <scope>NUCLEOTIDE SEQUENCE</scope>
    <source>
        <strain evidence="5">ECLA1</strain>
    </source>
</reference>
<feature type="compositionally biased region" description="Acidic residues" evidence="3">
    <location>
        <begin position="576"/>
        <end position="586"/>
    </location>
</feature>
<dbReference type="InterPro" id="IPR057714">
    <property type="entry name" value="PH_NISCH_C"/>
</dbReference>
<dbReference type="PANTHER" id="PTHR15454:SF35">
    <property type="entry name" value="NISCHARIN"/>
    <property type="match status" value="1"/>
</dbReference>
<evidence type="ECO:0000256" key="1">
    <source>
        <dbReference type="ARBA" id="ARBA00022614"/>
    </source>
</evidence>
<feature type="compositionally biased region" description="Polar residues" evidence="3">
    <location>
        <begin position="475"/>
        <end position="503"/>
    </location>
</feature>
<dbReference type="SUPFAM" id="SSF64268">
    <property type="entry name" value="PX domain"/>
    <property type="match status" value="1"/>
</dbReference>
<proteinExistence type="predicted"/>
<dbReference type="Proteomes" id="UP001283361">
    <property type="component" value="Unassembled WGS sequence"/>
</dbReference>